<evidence type="ECO:0000313" key="5">
    <source>
        <dbReference type="EMBL" id="AMD85223.1"/>
    </source>
</evidence>
<dbReference type="InterPro" id="IPR005872">
    <property type="entry name" value="SUI1_arc_bac"/>
</dbReference>
<keyword evidence="7" id="KW-1185">Reference proteome</keyword>
<dbReference type="InterPro" id="IPR036877">
    <property type="entry name" value="SUI1_dom_sf"/>
</dbReference>
<dbReference type="KEGG" id="chg:AXF12_06680"/>
<dbReference type="PROSITE" id="PS50296">
    <property type="entry name" value="SUI1"/>
    <property type="match status" value="1"/>
</dbReference>
<dbReference type="InterPro" id="IPR050318">
    <property type="entry name" value="DENR/SUI1_TIF"/>
</dbReference>
<keyword evidence="2" id="KW-0810">Translation regulation</keyword>
<evidence type="ECO:0000313" key="7">
    <source>
        <dbReference type="Proteomes" id="UP000065822"/>
    </source>
</evidence>
<dbReference type="RefSeq" id="WP_066429419.1">
    <property type="nucleotide sequence ID" value="NZ_CP014227.1"/>
</dbReference>
<evidence type="ECO:0000313" key="6">
    <source>
        <dbReference type="EMBL" id="SNV04055.1"/>
    </source>
</evidence>
<dbReference type="Proteomes" id="UP000215539">
    <property type="component" value="Chromosome 1"/>
</dbReference>
<organism evidence="6 8">
    <name type="scientific">Capnocytophaga haemolytica</name>
    <dbReference type="NCBI Taxonomy" id="45243"/>
    <lineage>
        <taxon>Bacteria</taxon>
        <taxon>Pseudomonadati</taxon>
        <taxon>Bacteroidota</taxon>
        <taxon>Flavobacteriia</taxon>
        <taxon>Flavobacteriales</taxon>
        <taxon>Flavobacteriaceae</taxon>
        <taxon>Capnocytophaga</taxon>
    </lineage>
</organism>
<dbReference type="GO" id="GO:0003743">
    <property type="term" value="F:translation initiation factor activity"/>
    <property type="evidence" value="ECO:0007669"/>
    <property type="project" value="UniProtKB-KW"/>
</dbReference>
<evidence type="ECO:0000259" key="4">
    <source>
        <dbReference type="PROSITE" id="PS50296"/>
    </source>
</evidence>
<sequence length="106" mass="12084">MLKEQLQALFPDHIMEEEPQEEAAPYWMQDDPLLCKYEKRKGKPVTIIEGYNGADADFKALAKDLKTYLGVGGSVKEETILIQGDYRDKIMTFLKEKGFKVKRVGG</sequence>
<dbReference type="InterPro" id="IPR001950">
    <property type="entry name" value="SUI1"/>
</dbReference>
<dbReference type="GO" id="GO:0002188">
    <property type="term" value="P:translation reinitiation"/>
    <property type="evidence" value="ECO:0007669"/>
    <property type="project" value="TreeGrafter"/>
</dbReference>
<evidence type="ECO:0000256" key="1">
    <source>
        <dbReference type="ARBA" id="ARBA00005422"/>
    </source>
</evidence>
<dbReference type="Pfam" id="PF01253">
    <property type="entry name" value="SUI1"/>
    <property type="match status" value="1"/>
</dbReference>
<protein>
    <submittedName>
        <fullName evidence="5 6">Translation initiation factor Sui1</fullName>
    </submittedName>
</protein>
<accession>A0AAX2GWB8</accession>
<reference evidence="5 7" key="1">
    <citation type="submission" date="2016-02" db="EMBL/GenBank/DDBJ databases">
        <authorList>
            <person name="Holder M.E."/>
            <person name="Ajami N.J."/>
            <person name="Petrosino J.F."/>
        </authorList>
    </citation>
    <scope>NUCLEOTIDE SEQUENCE [LARGE SCALE GENOMIC DNA]</scope>
    <source>
        <strain evidence="5 7">CCUG 32990</strain>
    </source>
</reference>
<evidence type="ECO:0000256" key="3">
    <source>
        <dbReference type="ARBA" id="ARBA00022917"/>
    </source>
</evidence>
<keyword evidence="6" id="KW-0396">Initiation factor</keyword>
<evidence type="ECO:0000256" key="2">
    <source>
        <dbReference type="ARBA" id="ARBA00022845"/>
    </source>
</evidence>
<gene>
    <name evidence="6" type="primary">yciH</name>
    <name evidence="5" type="ORF">AXF12_06680</name>
    <name evidence="6" type="ORF">SAMEA44541418_00370</name>
</gene>
<evidence type="ECO:0000313" key="8">
    <source>
        <dbReference type="Proteomes" id="UP000215539"/>
    </source>
</evidence>
<dbReference type="Gene3D" id="3.30.780.10">
    <property type="entry name" value="SUI1-like domain"/>
    <property type="match status" value="1"/>
</dbReference>
<dbReference type="CDD" id="cd11567">
    <property type="entry name" value="YciH_like"/>
    <property type="match status" value="1"/>
</dbReference>
<dbReference type="GO" id="GO:0001731">
    <property type="term" value="P:formation of translation preinitiation complex"/>
    <property type="evidence" value="ECO:0007669"/>
    <property type="project" value="TreeGrafter"/>
</dbReference>
<dbReference type="PANTHER" id="PTHR12789:SF0">
    <property type="entry name" value="DENSITY-REGULATED PROTEIN"/>
    <property type="match status" value="1"/>
</dbReference>
<reference evidence="6 8" key="2">
    <citation type="submission" date="2017-06" db="EMBL/GenBank/DDBJ databases">
        <authorList>
            <consortium name="Pathogen Informatics"/>
        </authorList>
    </citation>
    <scope>NUCLEOTIDE SEQUENCE [LARGE SCALE GENOMIC DNA]</scope>
    <source>
        <strain evidence="6 8">NCTC12947</strain>
    </source>
</reference>
<dbReference type="SUPFAM" id="SSF55159">
    <property type="entry name" value="eIF1-like"/>
    <property type="match status" value="1"/>
</dbReference>
<name>A0AAX2GWB8_9FLAO</name>
<dbReference type="GO" id="GO:0006417">
    <property type="term" value="P:regulation of translation"/>
    <property type="evidence" value="ECO:0007669"/>
    <property type="project" value="UniProtKB-KW"/>
</dbReference>
<dbReference type="PANTHER" id="PTHR12789">
    <property type="entry name" value="DENSITY-REGULATED PROTEIN HOMOLOG"/>
    <property type="match status" value="1"/>
</dbReference>
<dbReference type="AlphaFoldDB" id="A0AAX2GWB8"/>
<dbReference type="EMBL" id="CP014227">
    <property type="protein sequence ID" value="AMD85223.1"/>
    <property type="molecule type" value="Genomic_DNA"/>
</dbReference>
<proteinExistence type="inferred from homology"/>
<keyword evidence="3" id="KW-0648">Protein biosynthesis</keyword>
<dbReference type="Proteomes" id="UP000065822">
    <property type="component" value="Chromosome"/>
</dbReference>
<dbReference type="EMBL" id="LT906449">
    <property type="protein sequence ID" value="SNV04055.1"/>
    <property type="molecule type" value="Genomic_DNA"/>
</dbReference>
<feature type="domain" description="SUI1" evidence="4">
    <location>
        <begin position="38"/>
        <end position="98"/>
    </location>
</feature>
<dbReference type="GO" id="GO:0003729">
    <property type="term" value="F:mRNA binding"/>
    <property type="evidence" value="ECO:0007669"/>
    <property type="project" value="TreeGrafter"/>
</dbReference>
<comment type="similarity">
    <text evidence="1">Belongs to the SUI1 family.</text>
</comment>